<protein>
    <submittedName>
        <fullName evidence="1">Uncharacterized protein</fullName>
    </submittedName>
</protein>
<keyword evidence="2" id="KW-1185">Reference proteome</keyword>
<accession>A0A8W8N1Y1</accession>
<evidence type="ECO:0000313" key="2">
    <source>
        <dbReference type="Proteomes" id="UP000005408"/>
    </source>
</evidence>
<dbReference type="AlphaFoldDB" id="A0A8W8N1Y1"/>
<reference evidence="1" key="1">
    <citation type="submission" date="2022-08" db="UniProtKB">
        <authorList>
            <consortium name="EnsemblMetazoa"/>
        </authorList>
    </citation>
    <scope>IDENTIFICATION</scope>
    <source>
        <strain evidence="1">05x7-T-G4-1.051#20</strain>
    </source>
</reference>
<evidence type="ECO:0000313" key="1">
    <source>
        <dbReference type="EnsemblMetazoa" id="G4022.1:cds"/>
    </source>
</evidence>
<name>A0A8W8N1Y1_MAGGI</name>
<organism evidence="1 2">
    <name type="scientific">Magallana gigas</name>
    <name type="common">Pacific oyster</name>
    <name type="synonym">Crassostrea gigas</name>
    <dbReference type="NCBI Taxonomy" id="29159"/>
    <lineage>
        <taxon>Eukaryota</taxon>
        <taxon>Metazoa</taxon>
        <taxon>Spiralia</taxon>
        <taxon>Lophotrochozoa</taxon>
        <taxon>Mollusca</taxon>
        <taxon>Bivalvia</taxon>
        <taxon>Autobranchia</taxon>
        <taxon>Pteriomorphia</taxon>
        <taxon>Ostreida</taxon>
        <taxon>Ostreoidea</taxon>
        <taxon>Ostreidae</taxon>
        <taxon>Magallana</taxon>
    </lineage>
</organism>
<dbReference type="Proteomes" id="UP000005408">
    <property type="component" value="Unassembled WGS sequence"/>
</dbReference>
<proteinExistence type="predicted"/>
<sequence length="197" mass="23342">MAKSKNIGKPSVRIHTYERSIGDRLMMTLFLKNREFQNLKYLSNPAKFIFEKLKTLEKSLNIHNQLAFKVMVFFVLHDGEFSKWELDDISQHALFVNLKKMDDEASNDGCIEYLLDLFIEETADGRSYRILHDVITSISVRIPLEIYPEVVRLIYQRTGMIGVLQNSRLYEDQKFREEWENAELYFTNERQAIETVY</sequence>
<dbReference type="EnsemblMetazoa" id="G4022.1">
    <property type="protein sequence ID" value="G4022.1:cds"/>
    <property type="gene ID" value="G4022"/>
</dbReference>